<evidence type="ECO:0000313" key="2">
    <source>
        <dbReference type="Proteomes" id="UP000266183"/>
    </source>
</evidence>
<dbReference type="AlphaFoldDB" id="A0A385SJA7"/>
<sequence length="78" mass="9259">MMMIHFANVVFQFFLPISFKNISEFEPGNNLQIELFPVFLLENIERVKTVNIRRFDLSQTKKVSVTDKIVFHYGEKHP</sequence>
<dbReference type="Proteomes" id="UP000266183">
    <property type="component" value="Chromosome"/>
</dbReference>
<evidence type="ECO:0000313" key="1">
    <source>
        <dbReference type="EMBL" id="AYB30982.1"/>
    </source>
</evidence>
<name>A0A385SJA7_9BACT</name>
<proteinExistence type="predicted"/>
<organism evidence="1 2">
    <name type="scientific">Chryseolinea soli</name>
    <dbReference type="NCBI Taxonomy" id="2321403"/>
    <lineage>
        <taxon>Bacteria</taxon>
        <taxon>Pseudomonadati</taxon>
        <taxon>Bacteroidota</taxon>
        <taxon>Cytophagia</taxon>
        <taxon>Cytophagales</taxon>
        <taxon>Fulvivirgaceae</taxon>
        <taxon>Chryseolinea</taxon>
    </lineage>
</organism>
<reference evidence="2" key="1">
    <citation type="submission" date="2018-09" db="EMBL/GenBank/DDBJ databases">
        <title>Chryseolinea sp. KIS68-18 isolated from soil.</title>
        <authorList>
            <person name="Weon H.-Y."/>
            <person name="Kwon S.-W."/>
            <person name="Lee S.A."/>
        </authorList>
    </citation>
    <scope>NUCLEOTIDE SEQUENCE [LARGE SCALE GENOMIC DNA]</scope>
    <source>
        <strain evidence="2">KIS68-18</strain>
    </source>
</reference>
<accession>A0A385SJA7</accession>
<gene>
    <name evidence="1" type="ORF">D4L85_10500</name>
</gene>
<protein>
    <submittedName>
        <fullName evidence="1">Uncharacterized protein</fullName>
    </submittedName>
</protein>
<dbReference type="EMBL" id="CP032382">
    <property type="protein sequence ID" value="AYB30982.1"/>
    <property type="molecule type" value="Genomic_DNA"/>
</dbReference>
<dbReference type="KEGG" id="chk:D4L85_10500"/>
<keyword evidence="2" id="KW-1185">Reference proteome</keyword>